<evidence type="ECO:0000256" key="3">
    <source>
        <dbReference type="ARBA" id="ARBA00022452"/>
    </source>
</evidence>
<dbReference type="PANTHER" id="PTHR35093">
    <property type="entry name" value="OUTER MEMBRANE PROTEIN NMB0088-RELATED"/>
    <property type="match status" value="1"/>
</dbReference>
<evidence type="ECO:0000256" key="5">
    <source>
        <dbReference type="ARBA" id="ARBA00022729"/>
    </source>
</evidence>
<dbReference type="PANTHER" id="PTHR35093:SF8">
    <property type="entry name" value="OUTER MEMBRANE PROTEIN NMB0088-RELATED"/>
    <property type="match status" value="1"/>
</dbReference>
<dbReference type="Gene3D" id="2.40.160.60">
    <property type="entry name" value="Outer membrane protein transport protein (OMPP1/FadL/TodX)"/>
    <property type="match status" value="1"/>
</dbReference>
<dbReference type="RefSeq" id="WP_106522662.1">
    <property type="nucleotide sequence ID" value="NZ_PYGD01000003.1"/>
</dbReference>
<dbReference type="GO" id="GO:0015483">
    <property type="term" value="F:long-chain fatty acid transporting porin activity"/>
    <property type="evidence" value="ECO:0007669"/>
    <property type="project" value="TreeGrafter"/>
</dbReference>
<protein>
    <submittedName>
        <fullName evidence="9">Long-chain fatty acid transport protein</fullName>
    </submittedName>
</protein>
<keyword evidence="6" id="KW-0472">Membrane</keyword>
<comment type="similarity">
    <text evidence="2">Belongs to the OmpP1/FadL family.</text>
</comment>
<evidence type="ECO:0000313" key="10">
    <source>
        <dbReference type="Proteomes" id="UP000240572"/>
    </source>
</evidence>
<dbReference type="Pfam" id="PF03349">
    <property type="entry name" value="Toluene_X"/>
    <property type="match status" value="1"/>
</dbReference>
<feature type="chain" id="PRO_5015180089" evidence="8">
    <location>
        <begin position="21"/>
        <end position="412"/>
    </location>
</feature>
<dbReference type="OrthoDB" id="9922at2"/>
<keyword evidence="5 8" id="KW-0732">Signal</keyword>
<keyword evidence="3" id="KW-1134">Transmembrane beta strand</keyword>
<dbReference type="EMBL" id="PYGD01000003">
    <property type="protein sequence ID" value="PSK92470.1"/>
    <property type="molecule type" value="Genomic_DNA"/>
</dbReference>
<keyword evidence="10" id="KW-1185">Reference proteome</keyword>
<evidence type="ECO:0000256" key="8">
    <source>
        <dbReference type="SAM" id="SignalP"/>
    </source>
</evidence>
<evidence type="ECO:0000256" key="6">
    <source>
        <dbReference type="ARBA" id="ARBA00023136"/>
    </source>
</evidence>
<evidence type="ECO:0000256" key="4">
    <source>
        <dbReference type="ARBA" id="ARBA00022692"/>
    </source>
</evidence>
<evidence type="ECO:0000313" key="9">
    <source>
        <dbReference type="EMBL" id="PSK92470.1"/>
    </source>
</evidence>
<dbReference type="AlphaFoldDB" id="A0A2P8D5H2"/>
<keyword evidence="7" id="KW-0998">Cell outer membrane</keyword>
<evidence type="ECO:0000256" key="1">
    <source>
        <dbReference type="ARBA" id="ARBA00004571"/>
    </source>
</evidence>
<comment type="caution">
    <text evidence="9">The sequence shown here is derived from an EMBL/GenBank/DDBJ whole genome shotgun (WGS) entry which is preliminary data.</text>
</comment>
<dbReference type="Proteomes" id="UP000240572">
    <property type="component" value="Unassembled WGS sequence"/>
</dbReference>
<proteinExistence type="inferred from homology"/>
<feature type="signal peptide" evidence="8">
    <location>
        <begin position="1"/>
        <end position="20"/>
    </location>
</feature>
<keyword evidence="4" id="KW-0812">Transmembrane</keyword>
<organism evidence="9 10">
    <name type="scientific">Taibaiella chishuiensis</name>
    <dbReference type="NCBI Taxonomy" id="1434707"/>
    <lineage>
        <taxon>Bacteria</taxon>
        <taxon>Pseudomonadati</taxon>
        <taxon>Bacteroidota</taxon>
        <taxon>Chitinophagia</taxon>
        <taxon>Chitinophagales</taxon>
        <taxon>Chitinophagaceae</taxon>
        <taxon>Taibaiella</taxon>
    </lineage>
</organism>
<name>A0A2P8D5H2_9BACT</name>
<dbReference type="GO" id="GO:0009279">
    <property type="term" value="C:cell outer membrane"/>
    <property type="evidence" value="ECO:0007669"/>
    <property type="project" value="UniProtKB-SubCell"/>
</dbReference>
<comment type="subcellular location">
    <subcellularLocation>
        <location evidence="1">Cell outer membrane</location>
        <topology evidence="1">Multi-pass membrane protein</topology>
    </subcellularLocation>
</comment>
<dbReference type="InterPro" id="IPR005017">
    <property type="entry name" value="OMPP1/FadL/TodX"/>
</dbReference>
<sequence length="412" mass="44082">MKKICLFTASAIAVSSMAFAGSFQLNLQGIRQTAMGGSGVAMPWDASAIFFNPGGLARLDGIQAYASVNLVNPGVRYVQAPTGGYTYETNSHTSTPFAVYVGGRVSKDSKLAVGLGIYTPFGSSAHWDDNWVGRYITQTISLQSIFFQPTVSYRINDFVSVGAGFVYAIGSVDITKAIPLMDMQGNEGQAKLKGNANGIGFNLGVQLKATDKLNFGISYRSKVKMDVNSGDATFTVPKSAAGNFPAGLATDFKSKLPLPEILTVGASYKATRDLTIQADVVFAGWKTYDSLSFDFAENTAALKDTHDPRSYKNTVAFRLGGHYQIGQFAVMAGGAYDPTPTRDNLLSPDAVDANRITLSCGASYQPIPKLSIMAVLNYTTTAKRDVTYDPANFKGAYQIKSLLPGLGISYNF</sequence>
<reference evidence="9 10" key="1">
    <citation type="submission" date="2018-03" db="EMBL/GenBank/DDBJ databases">
        <title>Genomic Encyclopedia of Type Strains, Phase III (KMG-III): the genomes of soil and plant-associated and newly described type strains.</title>
        <authorList>
            <person name="Whitman W."/>
        </authorList>
    </citation>
    <scope>NUCLEOTIDE SEQUENCE [LARGE SCALE GENOMIC DNA]</scope>
    <source>
        <strain evidence="9 10">CGMCC 1.12700</strain>
    </source>
</reference>
<evidence type="ECO:0000256" key="2">
    <source>
        <dbReference type="ARBA" id="ARBA00008163"/>
    </source>
</evidence>
<dbReference type="SUPFAM" id="SSF56935">
    <property type="entry name" value="Porins"/>
    <property type="match status" value="1"/>
</dbReference>
<evidence type="ECO:0000256" key="7">
    <source>
        <dbReference type="ARBA" id="ARBA00023237"/>
    </source>
</evidence>
<gene>
    <name evidence="9" type="ORF">B0I18_10347</name>
</gene>
<accession>A0A2P8D5H2</accession>